<sequence length="323" mass="33212">MRTAVPTGALVLAGVLLAAGCGSGGDGDGDGDWLRDLQSSGAADEQEPPPSPSTSPPMSDTAYDALLAEAIDPLNTALAGIGEAKSDTAADEAFTAAVTAAGEADTLLREVDTPDRADLAHQDLLTALAGLSGQLESTRQGRTDGTLCTGRAAVARFGSDKALGTLDDAAEAVGALGYTLDIAVPKLPKETSKRLPNGRMVKDGSRGGRGVLKITGGSQDAVVTFARGGKAAFSVYVRKNAKAQVQRISDGTYTIYFTSGEDWNGSARAFNRGCAHEKFEEEAPFRTTSTSTRITYTIFTIGLKTTIGGNSPVSPVAPGTIPK</sequence>
<evidence type="ECO:0008006" key="5">
    <source>
        <dbReference type="Google" id="ProtNLM"/>
    </source>
</evidence>
<proteinExistence type="predicted"/>
<protein>
    <recommendedName>
        <fullName evidence="5">Lipoprotein</fullName>
    </recommendedName>
</protein>
<dbReference type="AlphaFoldDB" id="A0A6G4XTA8"/>
<feature type="chain" id="PRO_5039204242" description="Lipoprotein" evidence="2">
    <location>
        <begin position="19"/>
        <end position="323"/>
    </location>
</feature>
<comment type="caution">
    <text evidence="3">The sequence shown here is derived from an EMBL/GenBank/DDBJ whole genome shotgun (WGS) entry which is preliminary data.</text>
</comment>
<name>A0A6G4XTA8_9ACTN</name>
<dbReference type="EMBL" id="JAAKZW010000186">
    <property type="protein sequence ID" value="NGO80010.1"/>
    <property type="molecule type" value="Genomic_DNA"/>
</dbReference>
<keyword evidence="2" id="KW-0732">Signal</keyword>
<reference evidence="3 4" key="1">
    <citation type="submission" date="2020-02" db="EMBL/GenBank/DDBJ databases">
        <title>Whole-genome analyses of novel actinobacteria.</title>
        <authorList>
            <person name="Sahin N."/>
            <person name="Tokatli A."/>
        </authorList>
    </citation>
    <scope>NUCLEOTIDE SEQUENCE [LARGE SCALE GENOMIC DNA]</scope>
    <source>
        <strain evidence="3 4">YC504</strain>
    </source>
</reference>
<dbReference type="PROSITE" id="PS51257">
    <property type="entry name" value="PROKAR_LIPOPROTEIN"/>
    <property type="match status" value="1"/>
</dbReference>
<dbReference type="Proteomes" id="UP000481109">
    <property type="component" value="Unassembled WGS sequence"/>
</dbReference>
<evidence type="ECO:0000313" key="3">
    <source>
        <dbReference type="EMBL" id="NGO80010.1"/>
    </source>
</evidence>
<accession>A0A6G4XTA8</accession>
<gene>
    <name evidence="3" type="ORF">G6045_30780</name>
</gene>
<organism evidence="3 4">
    <name type="scientific">Streptomyces mesophilus</name>
    <dbReference type="NCBI Taxonomy" id="1775132"/>
    <lineage>
        <taxon>Bacteria</taxon>
        <taxon>Bacillati</taxon>
        <taxon>Actinomycetota</taxon>
        <taxon>Actinomycetes</taxon>
        <taxon>Kitasatosporales</taxon>
        <taxon>Streptomycetaceae</taxon>
        <taxon>Streptomyces</taxon>
    </lineage>
</organism>
<dbReference type="RefSeq" id="WP_165335443.1">
    <property type="nucleotide sequence ID" value="NZ_JAAKZW010000186.1"/>
</dbReference>
<keyword evidence="4" id="KW-1185">Reference proteome</keyword>
<evidence type="ECO:0000256" key="1">
    <source>
        <dbReference type="SAM" id="MobiDB-lite"/>
    </source>
</evidence>
<evidence type="ECO:0000256" key="2">
    <source>
        <dbReference type="SAM" id="SignalP"/>
    </source>
</evidence>
<feature type="signal peptide" evidence="2">
    <location>
        <begin position="1"/>
        <end position="18"/>
    </location>
</feature>
<feature type="region of interest" description="Disordered" evidence="1">
    <location>
        <begin position="27"/>
        <end position="60"/>
    </location>
</feature>
<evidence type="ECO:0000313" key="4">
    <source>
        <dbReference type="Proteomes" id="UP000481109"/>
    </source>
</evidence>